<evidence type="ECO:0000256" key="1">
    <source>
        <dbReference type="ARBA" id="ARBA00010638"/>
    </source>
</evidence>
<keyword evidence="3 4" id="KW-0067">ATP-binding</keyword>
<dbReference type="Gene3D" id="3.40.50.10420">
    <property type="entry name" value="NagB/RpiA/CoA transferase-like"/>
    <property type="match status" value="1"/>
</dbReference>
<evidence type="ECO:0000313" key="5">
    <source>
        <dbReference type="EMBL" id="MBF4695359.1"/>
    </source>
</evidence>
<dbReference type="GO" id="GO:0030272">
    <property type="term" value="F:5-formyltetrahydrofolate cyclo-ligase activity"/>
    <property type="evidence" value="ECO:0007669"/>
    <property type="project" value="UniProtKB-EC"/>
</dbReference>
<dbReference type="EC" id="6.3.3.2" evidence="4"/>
<proteinExistence type="inferred from homology"/>
<keyword evidence="6" id="KW-1185">Reference proteome</keyword>
<comment type="catalytic activity">
    <reaction evidence="4">
        <text>(6S)-5-formyl-5,6,7,8-tetrahydrofolate + ATP = (6R)-5,10-methenyltetrahydrofolate + ADP + phosphate</text>
        <dbReference type="Rhea" id="RHEA:10488"/>
        <dbReference type="ChEBI" id="CHEBI:30616"/>
        <dbReference type="ChEBI" id="CHEBI:43474"/>
        <dbReference type="ChEBI" id="CHEBI:57455"/>
        <dbReference type="ChEBI" id="CHEBI:57457"/>
        <dbReference type="ChEBI" id="CHEBI:456216"/>
        <dbReference type="EC" id="6.3.3.2"/>
    </reaction>
</comment>
<keyword evidence="4" id="KW-0460">Magnesium</keyword>
<dbReference type="PANTHER" id="PTHR23407:SF1">
    <property type="entry name" value="5-FORMYLTETRAHYDROFOLATE CYCLO-LIGASE"/>
    <property type="match status" value="1"/>
</dbReference>
<dbReference type="InterPro" id="IPR037171">
    <property type="entry name" value="NagB/RpiA_transferase-like"/>
</dbReference>
<sequence length="188" mass="21514">MDKKQIRQNILKARAALSEQERTDYSQKIMSYLIHSDVFKKASQVASFVDFRNEVCMMPINDYILDQGKSLCLPYIDMKSKTMTFHKVQTLSELKLSTYGILEPDPKIHPQVDLSQINLVLTPGVAFDDKGFRIGYGGGFYDRFFEKLNPEIFKFGIAFSIQQLNAIPLEPHDLPLTALITEKGIQKF</sequence>
<dbReference type="InterPro" id="IPR024185">
    <property type="entry name" value="FTHF_cligase-like_sf"/>
</dbReference>
<comment type="similarity">
    <text evidence="1 4">Belongs to the 5-formyltetrahydrofolate cyclo-ligase family.</text>
</comment>
<dbReference type="PANTHER" id="PTHR23407">
    <property type="entry name" value="ATPASE INHIBITOR/5-FORMYLTETRAHYDROFOLATE CYCLO-LIGASE"/>
    <property type="match status" value="1"/>
</dbReference>
<dbReference type="Proteomes" id="UP000614200">
    <property type="component" value="Unassembled WGS sequence"/>
</dbReference>
<protein>
    <recommendedName>
        <fullName evidence="4">5-formyltetrahydrofolate cyclo-ligase</fullName>
        <ecNumber evidence="4">6.3.3.2</ecNumber>
    </recommendedName>
</protein>
<dbReference type="PIRSF" id="PIRSF006806">
    <property type="entry name" value="FTHF_cligase"/>
    <property type="match status" value="1"/>
</dbReference>
<dbReference type="RefSeq" id="WP_194703596.1">
    <property type="nucleotide sequence ID" value="NZ_JADKNH010000015.1"/>
</dbReference>
<accession>A0ABS0A0E5</accession>
<comment type="caution">
    <text evidence="5">The sequence shown here is derived from an EMBL/GenBank/DDBJ whole genome shotgun (WGS) entry which is preliminary data.</text>
</comment>
<evidence type="ECO:0000256" key="3">
    <source>
        <dbReference type="ARBA" id="ARBA00022840"/>
    </source>
</evidence>
<evidence type="ECO:0000256" key="4">
    <source>
        <dbReference type="RuleBase" id="RU361279"/>
    </source>
</evidence>
<organism evidence="5 6">
    <name type="scientific">Fusibacter ferrireducens</name>
    <dbReference type="NCBI Taxonomy" id="2785058"/>
    <lineage>
        <taxon>Bacteria</taxon>
        <taxon>Bacillati</taxon>
        <taxon>Bacillota</taxon>
        <taxon>Clostridia</taxon>
        <taxon>Eubacteriales</taxon>
        <taxon>Eubacteriales Family XII. Incertae Sedis</taxon>
        <taxon>Fusibacter</taxon>
    </lineage>
</organism>
<comment type="cofactor">
    <cofactor evidence="4">
        <name>Mg(2+)</name>
        <dbReference type="ChEBI" id="CHEBI:18420"/>
    </cofactor>
</comment>
<keyword evidence="5" id="KW-0436">Ligase</keyword>
<keyword evidence="4" id="KW-0479">Metal-binding</keyword>
<reference evidence="5 6" key="1">
    <citation type="submission" date="2020-11" db="EMBL/GenBank/DDBJ databases">
        <title>Fusibacter basophilias sp. nov.</title>
        <authorList>
            <person name="Qiu D."/>
        </authorList>
    </citation>
    <scope>NUCLEOTIDE SEQUENCE [LARGE SCALE GENOMIC DNA]</scope>
    <source>
        <strain evidence="5 6">Q10-2</strain>
    </source>
</reference>
<evidence type="ECO:0000313" key="6">
    <source>
        <dbReference type="Proteomes" id="UP000614200"/>
    </source>
</evidence>
<name>A0ABS0A0E5_9FIRM</name>
<keyword evidence="2 4" id="KW-0547">Nucleotide-binding</keyword>
<dbReference type="EMBL" id="JADKNH010000015">
    <property type="protein sequence ID" value="MBF4695359.1"/>
    <property type="molecule type" value="Genomic_DNA"/>
</dbReference>
<dbReference type="SUPFAM" id="SSF100950">
    <property type="entry name" value="NagB/RpiA/CoA transferase-like"/>
    <property type="match status" value="1"/>
</dbReference>
<dbReference type="InterPro" id="IPR002698">
    <property type="entry name" value="FTHF_cligase"/>
</dbReference>
<dbReference type="Pfam" id="PF01812">
    <property type="entry name" value="5-FTHF_cyc-lig"/>
    <property type="match status" value="1"/>
</dbReference>
<gene>
    <name evidence="5" type="ORF">ISU02_19875</name>
</gene>
<dbReference type="NCBIfam" id="TIGR02727">
    <property type="entry name" value="MTHFS_bact"/>
    <property type="match status" value="1"/>
</dbReference>
<evidence type="ECO:0000256" key="2">
    <source>
        <dbReference type="ARBA" id="ARBA00022741"/>
    </source>
</evidence>